<feature type="domain" description="Cell envelope-related transcriptional attenuator" evidence="3">
    <location>
        <begin position="106"/>
        <end position="272"/>
    </location>
</feature>
<dbReference type="Proteomes" id="UP001595816">
    <property type="component" value="Unassembled WGS sequence"/>
</dbReference>
<gene>
    <name evidence="4" type="ORF">ACFOZ4_01185</name>
</gene>
<accession>A0ABV8LFX5</accession>
<name>A0ABV8LFX5_9ACTN</name>
<feature type="transmembrane region" description="Helical" evidence="2">
    <location>
        <begin position="41"/>
        <end position="60"/>
    </location>
</feature>
<keyword evidence="2" id="KW-0812">Transmembrane</keyword>
<dbReference type="PANTHER" id="PTHR33392:SF6">
    <property type="entry name" value="POLYISOPRENYL-TEICHOIC ACID--PEPTIDOGLYCAN TEICHOIC ACID TRANSFERASE TAGU"/>
    <property type="match status" value="1"/>
</dbReference>
<dbReference type="InterPro" id="IPR004474">
    <property type="entry name" value="LytR_CpsA_psr"/>
</dbReference>
<evidence type="ECO:0000313" key="4">
    <source>
        <dbReference type="EMBL" id="MFC4129222.1"/>
    </source>
</evidence>
<dbReference type="Pfam" id="PF03816">
    <property type="entry name" value="LytR_cpsA_psr"/>
    <property type="match status" value="1"/>
</dbReference>
<dbReference type="EMBL" id="JBHSAY010000003">
    <property type="protein sequence ID" value="MFC4129222.1"/>
    <property type="molecule type" value="Genomic_DNA"/>
</dbReference>
<evidence type="ECO:0000256" key="2">
    <source>
        <dbReference type="SAM" id="Phobius"/>
    </source>
</evidence>
<evidence type="ECO:0000259" key="3">
    <source>
        <dbReference type="Pfam" id="PF03816"/>
    </source>
</evidence>
<dbReference type="NCBIfam" id="TIGR00350">
    <property type="entry name" value="lytR_cpsA_psr"/>
    <property type="match status" value="1"/>
</dbReference>
<evidence type="ECO:0000313" key="5">
    <source>
        <dbReference type="Proteomes" id="UP001595816"/>
    </source>
</evidence>
<dbReference type="PANTHER" id="PTHR33392">
    <property type="entry name" value="POLYISOPRENYL-TEICHOIC ACID--PEPTIDOGLYCAN TEICHOIC ACID TRANSFERASE TAGU"/>
    <property type="match status" value="1"/>
</dbReference>
<dbReference type="Gene3D" id="3.40.630.190">
    <property type="entry name" value="LCP protein"/>
    <property type="match status" value="1"/>
</dbReference>
<reference evidence="5" key="1">
    <citation type="journal article" date="2019" name="Int. J. Syst. Evol. Microbiol.">
        <title>The Global Catalogue of Microorganisms (GCM) 10K type strain sequencing project: providing services to taxonomists for standard genome sequencing and annotation.</title>
        <authorList>
            <consortium name="The Broad Institute Genomics Platform"/>
            <consortium name="The Broad Institute Genome Sequencing Center for Infectious Disease"/>
            <person name="Wu L."/>
            <person name="Ma J."/>
        </authorList>
    </citation>
    <scope>NUCLEOTIDE SEQUENCE [LARGE SCALE GENOMIC DNA]</scope>
    <source>
        <strain evidence="5">CGMCC 4.7289</strain>
    </source>
</reference>
<comment type="similarity">
    <text evidence="1">Belongs to the LytR/CpsA/Psr (LCP) family.</text>
</comment>
<keyword evidence="5" id="KW-1185">Reference proteome</keyword>
<dbReference type="RefSeq" id="WP_253758984.1">
    <property type="nucleotide sequence ID" value="NZ_JAMZDZ010000001.1"/>
</dbReference>
<comment type="caution">
    <text evidence="4">The sequence shown here is derived from an EMBL/GenBank/DDBJ whole genome shotgun (WGS) entry which is preliminary data.</text>
</comment>
<sequence length="372" mass="39098">MNEEDIRATFARHEAEAPDVQDLQESIDKEVRRRRRRRTRALSGGLAAAVALAIAVPVWLAQRAGVTPADAVNVAASATGGTPRKALNLLVLGSDKRAGWGENQSRSDTVLIVHIPADRKKIYTVSIDRNTIVNIPADAAADYKGGLEKVNAAFYYGSQGSAGWRGGLRLSEKTLQQSTGTAFDGGAVLEYASVKQVVDALGGVQVCLPAAIDLRLTEKKQPGDKVLGAGCHTVSGADALLLMRTRYGLPNGSYDRDRNQQRVLVGIAAKIATLNVLTDAARLANLLKVQGLRLDLSDVSPIALAGELSGLTAADVVPMSLANTYVAYHGPGADNGLSGEGITPEGKELLAAVGTGTLPEFAAAHPDLVLQR</sequence>
<evidence type="ECO:0000256" key="1">
    <source>
        <dbReference type="ARBA" id="ARBA00006068"/>
    </source>
</evidence>
<keyword evidence="2" id="KW-1133">Transmembrane helix</keyword>
<keyword evidence="2" id="KW-0472">Membrane</keyword>
<organism evidence="4 5">
    <name type="scientific">Hamadaea flava</name>
    <dbReference type="NCBI Taxonomy" id="1742688"/>
    <lineage>
        <taxon>Bacteria</taxon>
        <taxon>Bacillati</taxon>
        <taxon>Actinomycetota</taxon>
        <taxon>Actinomycetes</taxon>
        <taxon>Micromonosporales</taxon>
        <taxon>Micromonosporaceae</taxon>
        <taxon>Hamadaea</taxon>
    </lineage>
</organism>
<proteinExistence type="inferred from homology"/>
<dbReference type="InterPro" id="IPR050922">
    <property type="entry name" value="LytR/CpsA/Psr_CW_biosynth"/>
</dbReference>
<protein>
    <submittedName>
        <fullName evidence="4">LCP family protein</fullName>
    </submittedName>
</protein>